<evidence type="ECO:0000313" key="4">
    <source>
        <dbReference type="Proteomes" id="UP000184111"/>
    </source>
</evidence>
<dbReference type="SUPFAM" id="SSF56349">
    <property type="entry name" value="DNA breaking-rejoining enzymes"/>
    <property type="match status" value="1"/>
</dbReference>
<gene>
    <name evidence="3" type="ORF">SAMN05216499_13510</name>
</gene>
<dbReference type="InterPro" id="IPR050090">
    <property type="entry name" value="Tyrosine_recombinase_XerCD"/>
</dbReference>
<name>A0A1M7QHP9_9ACTN</name>
<dbReference type="InterPro" id="IPR002104">
    <property type="entry name" value="Integrase_catalytic"/>
</dbReference>
<dbReference type="RefSeq" id="WP_235002679.1">
    <property type="nucleotide sequence ID" value="NZ_FRBI01000035.1"/>
</dbReference>
<reference evidence="3 4" key="1">
    <citation type="submission" date="2016-11" db="EMBL/GenBank/DDBJ databases">
        <authorList>
            <person name="Jaros S."/>
            <person name="Januszkiewicz K."/>
            <person name="Wedrychowicz H."/>
        </authorList>
    </citation>
    <scope>NUCLEOTIDE SEQUENCE [LARGE SCALE GENOMIC DNA]</scope>
    <source>
        <strain evidence="3 4">CGMCC 4.2025</strain>
    </source>
</reference>
<feature type="domain" description="Tyr recombinase" evidence="2">
    <location>
        <begin position="229"/>
        <end position="452"/>
    </location>
</feature>
<dbReference type="PANTHER" id="PTHR30349">
    <property type="entry name" value="PHAGE INTEGRASE-RELATED"/>
    <property type="match status" value="1"/>
</dbReference>
<dbReference type="InterPro" id="IPR013762">
    <property type="entry name" value="Integrase-like_cat_sf"/>
</dbReference>
<dbReference type="STRING" id="310782.SAMN05216499_13510"/>
<dbReference type="EMBL" id="FRBI01000035">
    <property type="protein sequence ID" value="SHN30575.1"/>
    <property type="molecule type" value="Genomic_DNA"/>
</dbReference>
<dbReference type="PROSITE" id="PS51898">
    <property type="entry name" value="TYR_RECOMBINASE"/>
    <property type="match status" value="1"/>
</dbReference>
<dbReference type="Gene3D" id="1.10.443.10">
    <property type="entry name" value="Intergrase catalytic core"/>
    <property type="match status" value="1"/>
</dbReference>
<evidence type="ECO:0000259" key="2">
    <source>
        <dbReference type="PROSITE" id="PS51898"/>
    </source>
</evidence>
<proteinExistence type="predicted"/>
<evidence type="ECO:0000256" key="1">
    <source>
        <dbReference type="ARBA" id="ARBA00023172"/>
    </source>
</evidence>
<protein>
    <submittedName>
        <fullName evidence="3">Site-specific recombinase XerD</fullName>
    </submittedName>
</protein>
<organism evidence="3 4">
    <name type="scientific">Actinacidiphila paucisporea</name>
    <dbReference type="NCBI Taxonomy" id="310782"/>
    <lineage>
        <taxon>Bacteria</taxon>
        <taxon>Bacillati</taxon>
        <taxon>Actinomycetota</taxon>
        <taxon>Actinomycetes</taxon>
        <taxon>Kitasatosporales</taxon>
        <taxon>Streptomycetaceae</taxon>
        <taxon>Actinacidiphila</taxon>
    </lineage>
</organism>
<dbReference type="Proteomes" id="UP000184111">
    <property type="component" value="Unassembled WGS sequence"/>
</dbReference>
<dbReference type="PANTHER" id="PTHR30349:SF64">
    <property type="entry name" value="PROPHAGE INTEGRASE INTD-RELATED"/>
    <property type="match status" value="1"/>
</dbReference>
<evidence type="ECO:0000313" key="3">
    <source>
        <dbReference type="EMBL" id="SHN30575.1"/>
    </source>
</evidence>
<dbReference type="AlphaFoldDB" id="A0A1M7QHP9"/>
<dbReference type="GO" id="GO:0015074">
    <property type="term" value="P:DNA integration"/>
    <property type="evidence" value="ECO:0007669"/>
    <property type="project" value="InterPro"/>
</dbReference>
<keyword evidence="4" id="KW-1185">Reference proteome</keyword>
<dbReference type="InterPro" id="IPR011010">
    <property type="entry name" value="DNA_brk_join_enz"/>
</dbReference>
<accession>A0A1M7QHP9</accession>
<dbReference type="GO" id="GO:0003677">
    <property type="term" value="F:DNA binding"/>
    <property type="evidence" value="ECO:0007669"/>
    <property type="project" value="InterPro"/>
</dbReference>
<dbReference type="GO" id="GO:0006310">
    <property type="term" value="P:DNA recombination"/>
    <property type="evidence" value="ECO:0007669"/>
    <property type="project" value="UniProtKB-KW"/>
</dbReference>
<keyword evidence="1" id="KW-0233">DNA recombination</keyword>
<sequence>MVQQLVQGGMAVPGGGLVIGRRRGREFRHDVPVERGRGVAAVAGEFGAELARALRASLLPAGQGVYGLRGPSDLTWYAFATAYAWDRWVGRAATTRNSTSEALTLVTRSMLWDIPGRPGETVLHRALRSWAFVVPGAEAREIPAQDRLVLAWVAKASRPLIDLYDPAVARGVLEALSLKRDGGPAAPDTVSRKRRILVNALYHAIEQGELGSNPLDRIRWRVPKQASAVDPRVVVNPQQAGDLLAALSYVGGFKRARGRRLVGLFAGMYYAGLRPEEAVAVTLADCTLPVSGWGRLVLHRTRPQAGKRWTDSGEMHDDRGLKSRPPGEVRIVPLPPYLVAIWRGSVRMFGTAPDGRLFFTERGAILGYTTLHRAWKDARALALPPELAATPLGKRPYDLRHSALSTWLAAGADPAEVAQRAGNSVEVLLTRYAKCLYDRQSINNQRIENLLSAYDAPSGADQ</sequence>